<dbReference type="PANTHER" id="PTHR35794:SF2">
    <property type="entry name" value="CELL DIVISION PROTEIN DIVIVA"/>
    <property type="match status" value="1"/>
</dbReference>
<dbReference type="EMBL" id="FOWD01000003">
    <property type="protein sequence ID" value="SFN86636.1"/>
    <property type="molecule type" value="Genomic_DNA"/>
</dbReference>
<proteinExistence type="predicted"/>
<name>A0A1I5CI85_9FIRM</name>
<reference evidence="3 4" key="1">
    <citation type="submission" date="2016-10" db="EMBL/GenBank/DDBJ databases">
        <authorList>
            <person name="de Groot N.N."/>
        </authorList>
    </citation>
    <scope>NUCLEOTIDE SEQUENCE [LARGE SCALE GENOMIC DNA]</scope>
    <source>
        <strain evidence="3 4">DSM 1283</strain>
    </source>
</reference>
<dbReference type="STRING" id="1527.SAMN04489757_10378"/>
<dbReference type="OrthoDB" id="9815492at2"/>
<evidence type="ECO:0000256" key="2">
    <source>
        <dbReference type="SAM" id="MobiDB-lite"/>
    </source>
</evidence>
<sequence length="254" mass="29464">MITPIELQSKTFKTGIGFDKKDVEYFISSLLGDYETLYKENIELKDKCNVLNEGINYYKTIEKTIQKALVLAEKTAEETKEAARQEAHAIKEEARAKAKLILMDAQNELDKIHQQTIQIVRQYEAYKAQFKYLAKAQEELLESDAFNIHIANLDAFLNQKDDRKEDKYNNLQKDAQTDKPKNTQKDAQTDTQSNVKKDVQIAQKDTVTDMPDNAQNGMEKDDSTDSPRNDEMDRQKNDIYDDFEFLNVEEEEQL</sequence>
<evidence type="ECO:0000256" key="1">
    <source>
        <dbReference type="SAM" id="Coils"/>
    </source>
</evidence>
<dbReference type="Gene3D" id="6.10.250.660">
    <property type="match status" value="1"/>
</dbReference>
<feature type="compositionally biased region" description="Basic and acidic residues" evidence="2">
    <location>
        <begin position="175"/>
        <end position="188"/>
    </location>
</feature>
<accession>A0A1I5CI85</accession>
<dbReference type="InterPro" id="IPR007793">
    <property type="entry name" value="DivIVA_fam"/>
</dbReference>
<keyword evidence="3" id="KW-0131">Cell cycle</keyword>
<dbReference type="GO" id="GO:0051301">
    <property type="term" value="P:cell division"/>
    <property type="evidence" value="ECO:0007669"/>
    <property type="project" value="UniProtKB-KW"/>
</dbReference>
<dbReference type="PANTHER" id="PTHR35794">
    <property type="entry name" value="CELL DIVISION PROTEIN DIVIVA"/>
    <property type="match status" value="1"/>
</dbReference>
<evidence type="ECO:0000313" key="3">
    <source>
        <dbReference type="EMBL" id="SFN86636.1"/>
    </source>
</evidence>
<evidence type="ECO:0000313" key="4">
    <source>
        <dbReference type="Proteomes" id="UP000198806"/>
    </source>
</evidence>
<organism evidence="3 4">
    <name type="scientific">Anaerocolumna aminovalerica</name>
    <dbReference type="NCBI Taxonomy" id="1527"/>
    <lineage>
        <taxon>Bacteria</taxon>
        <taxon>Bacillati</taxon>
        <taxon>Bacillota</taxon>
        <taxon>Clostridia</taxon>
        <taxon>Lachnospirales</taxon>
        <taxon>Lachnospiraceae</taxon>
        <taxon>Anaerocolumna</taxon>
    </lineage>
</organism>
<keyword evidence="1" id="KW-0175">Coiled coil</keyword>
<dbReference type="RefSeq" id="WP_091684198.1">
    <property type="nucleotide sequence ID" value="NZ_BAABFM010000006.1"/>
</dbReference>
<feature type="compositionally biased region" description="Acidic residues" evidence="2">
    <location>
        <begin position="240"/>
        <end position="254"/>
    </location>
</feature>
<keyword evidence="4" id="KW-1185">Reference proteome</keyword>
<feature type="region of interest" description="Disordered" evidence="2">
    <location>
        <begin position="171"/>
        <end position="254"/>
    </location>
</feature>
<dbReference type="AlphaFoldDB" id="A0A1I5CI85"/>
<feature type="compositionally biased region" description="Basic and acidic residues" evidence="2">
    <location>
        <begin position="218"/>
        <end position="239"/>
    </location>
</feature>
<gene>
    <name evidence="3" type="ORF">SAMN04489757_10378</name>
</gene>
<dbReference type="Pfam" id="PF05103">
    <property type="entry name" value="DivIVA"/>
    <property type="match status" value="1"/>
</dbReference>
<dbReference type="Proteomes" id="UP000198806">
    <property type="component" value="Unassembled WGS sequence"/>
</dbReference>
<keyword evidence="3" id="KW-0132">Cell division</keyword>
<feature type="coiled-coil region" evidence="1">
    <location>
        <begin position="73"/>
        <end position="115"/>
    </location>
</feature>
<protein>
    <submittedName>
        <fullName evidence="3">Cell division initiation protein</fullName>
    </submittedName>
</protein>